<proteinExistence type="predicted"/>
<gene>
    <name evidence="1" type="ORF">H5410_051051</name>
</gene>
<dbReference type="EMBL" id="JACXVP010000010">
    <property type="protein sequence ID" value="KAG5580424.1"/>
    <property type="molecule type" value="Genomic_DNA"/>
</dbReference>
<sequence length="74" mass="8710">MSQIVLHKTRSSMYTTRLNLLMQGSIVYPNIQVVTHHYQRFSSSQYLLQMQVQAQQKHSNGLTQRMMPFPQTQI</sequence>
<organism evidence="1 2">
    <name type="scientific">Solanum commersonii</name>
    <name type="common">Commerson's wild potato</name>
    <name type="synonym">Commerson's nightshade</name>
    <dbReference type="NCBI Taxonomy" id="4109"/>
    <lineage>
        <taxon>Eukaryota</taxon>
        <taxon>Viridiplantae</taxon>
        <taxon>Streptophyta</taxon>
        <taxon>Embryophyta</taxon>
        <taxon>Tracheophyta</taxon>
        <taxon>Spermatophyta</taxon>
        <taxon>Magnoliopsida</taxon>
        <taxon>eudicotyledons</taxon>
        <taxon>Gunneridae</taxon>
        <taxon>Pentapetalae</taxon>
        <taxon>asterids</taxon>
        <taxon>lamiids</taxon>
        <taxon>Solanales</taxon>
        <taxon>Solanaceae</taxon>
        <taxon>Solanoideae</taxon>
        <taxon>Solaneae</taxon>
        <taxon>Solanum</taxon>
    </lineage>
</organism>
<protein>
    <submittedName>
        <fullName evidence="1">Uncharacterized protein</fullName>
    </submittedName>
</protein>
<name>A0A9J5WZT2_SOLCO</name>
<evidence type="ECO:0000313" key="1">
    <source>
        <dbReference type="EMBL" id="KAG5580424.1"/>
    </source>
</evidence>
<evidence type="ECO:0000313" key="2">
    <source>
        <dbReference type="Proteomes" id="UP000824120"/>
    </source>
</evidence>
<reference evidence="1 2" key="1">
    <citation type="submission" date="2020-09" db="EMBL/GenBank/DDBJ databases">
        <title>De no assembly of potato wild relative species, Solanum commersonii.</title>
        <authorList>
            <person name="Cho K."/>
        </authorList>
    </citation>
    <scope>NUCLEOTIDE SEQUENCE [LARGE SCALE GENOMIC DNA]</scope>
    <source>
        <strain evidence="1">LZ3.2</strain>
        <tissue evidence="1">Leaf</tissue>
    </source>
</reference>
<keyword evidence="2" id="KW-1185">Reference proteome</keyword>
<dbReference type="Proteomes" id="UP000824120">
    <property type="component" value="Chromosome 10"/>
</dbReference>
<comment type="caution">
    <text evidence="1">The sequence shown here is derived from an EMBL/GenBank/DDBJ whole genome shotgun (WGS) entry which is preliminary data.</text>
</comment>
<dbReference type="AlphaFoldDB" id="A0A9J5WZT2"/>
<accession>A0A9J5WZT2</accession>